<dbReference type="EMBL" id="BMJN01000008">
    <property type="protein sequence ID" value="GGE28289.1"/>
    <property type="molecule type" value="Genomic_DNA"/>
</dbReference>
<feature type="transmembrane region" description="Helical" evidence="9">
    <location>
        <begin position="295"/>
        <end position="319"/>
    </location>
</feature>
<comment type="subcellular location">
    <subcellularLocation>
        <location evidence="1 9">Cell membrane</location>
        <topology evidence="1 9">Multi-pass membrane protein</topology>
    </subcellularLocation>
</comment>
<dbReference type="OrthoDB" id="9804874at2"/>
<evidence type="ECO:0000313" key="11">
    <source>
        <dbReference type="Proteomes" id="UP000660801"/>
    </source>
</evidence>
<evidence type="ECO:0000256" key="5">
    <source>
        <dbReference type="ARBA" id="ARBA00022692"/>
    </source>
</evidence>
<organism evidence="10 11">
    <name type="scientific">Streptococcus himalayensis</name>
    <dbReference type="NCBI Taxonomy" id="1888195"/>
    <lineage>
        <taxon>Bacteria</taxon>
        <taxon>Bacillati</taxon>
        <taxon>Bacillota</taxon>
        <taxon>Bacilli</taxon>
        <taxon>Lactobacillales</taxon>
        <taxon>Streptococcaceae</taxon>
        <taxon>Streptococcus</taxon>
    </lineage>
</organism>
<protein>
    <submittedName>
        <fullName evidence="10">Sodium:alanine symporter</fullName>
    </submittedName>
</protein>
<dbReference type="NCBIfam" id="TIGR00835">
    <property type="entry name" value="agcS"/>
    <property type="match status" value="1"/>
</dbReference>
<evidence type="ECO:0000256" key="1">
    <source>
        <dbReference type="ARBA" id="ARBA00004651"/>
    </source>
</evidence>
<feature type="transmembrane region" description="Helical" evidence="9">
    <location>
        <begin position="390"/>
        <end position="411"/>
    </location>
</feature>
<feature type="transmembrane region" description="Helical" evidence="9">
    <location>
        <begin position="357"/>
        <end position="378"/>
    </location>
</feature>
<dbReference type="GO" id="GO:0005283">
    <property type="term" value="F:amino acid:sodium symporter activity"/>
    <property type="evidence" value="ECO:0007669"/>
    <property type="project" value="InterPro"/>
</dbReference>
<keyword evidence="8 9" id="KW-0472">Membrane</keyword>
<dbReference type="Pfam" id="PF01235">
    <property type="entry name" value="Na_Ala_symp"/>
    <property type="match status" value="1"/>
</dbReference>
<evidence type="ECO:0000256" key="4">
    <source>
        <dbReference type="ARBA" id="ARBA00022475"/>
    </source>
</evidence>
<evidence type="ECO:0000256" key="3">
    <source>
        <dbReference type="ARBA" id="ARBA00022448"/>
    </source>
</evidence>
<dbReference type="PANTHER" id="PTHR30330">
    <property type="entry name" value="AGSS FAMILY TRANSPORTER, SODIUM-ALANINE"/>
    <property type="match status" value="1"/>
</dbReference>
<evidence type="ECO:0000256" key="6">
    <source>
        <dbReference type="ARBA" id="ARBA00022847"/>
    </source>
</evidence>
<evidence type="ECO:0000313" key="10">
    <source>
        <dbReference type="EMBL" id="GGE28289.1"/>
    </source>
</evidence>
<dbReference type="PANTHER" id="PTHR30330:SF7">
    <property type="entry name" value="SODIUM_PROTON-DEPENDENT ALANINE CARRIER PROTEIN YRBD-RELATED"/>
    <property type="match status" value="1"/>
</dbReference>
<accession>A0A917EE26</accession>
<feature type="transmembrane region" description="Helical" evidence="9">
    <location>
        <begin position="67"/>
        <end position="86"/>
    </location>
</feature>
<reference evidence="10" key="2">
    <citation type="submission" date="2020-09" db="EMBL/GenBank/DDBJ databases">
        <authorList>
            <person name="Sun Q."/>
            <person name="Zhou Y."/>
        </authorList>
    </citation>
    <scope>NUCLEOTIDE SEQUENCE</scope>
    <source>
        <strain evidence="10">CGMCC 1.15533</strain>
    </source>
</reference>
<feature type="transmembrane region" description="Helical" evidence="9">
    <location>
        <begin position="423"/>
        <end position="447"/>
    </location>
</feature>
<proteinExistence type="inferred from homology"/>
<evidence type="ECO:0000256" key="9">
    <source>
        <dbReference type="RuleBase" id="RU363064"/>
    </source>
</evidence>
<evidence type="ECO:0000256" key="7">
    <source>
        <dbReference type="ARBA" id="ARBA00022989"/>
    </source>
</evidence>
<feature type="transmembrane region" description="Helical" evidence="9">
    <location>
        <begin position="235"/>
        <end position="258"/>
    </location>
</feature>
<comment type="caution">
    <text evidence="10">The sequence shown here is derived from an EMBL/GenBank/DDBJ whole genome shotgun (WGS) entry which is preliminary data.</text>
</comment>
<feature type="transmembrane region" description="Helical" evidence="9">
    <location>
        <begin position="204"/>
        <end position="223"/>
    </location>
</feature>
<dbReference type="Proteomes" id="UP000660801">
    <property type="component" value="Unassembled WGS sequence"/>
</dbReference>
<keyword evidence="6 9" id="KW-0769">Symport</keyword>
<dbReference type="AlphaFoldDB" id="A0A917EE26"/>
<sequence length="478" mass="52255">MSVITSLTNFIWSPLLLGVLIVAGTYFTFRMKFVQVRMIPEMIRCMFEKSDEDDEGISSFQALTVALSGRVGTGNITGVATAIALGGPGSIFWMWLIAFIGSGSAFVETVLGQLFKERKESGFIGGPAYYIEHGLKNKTFATIMAFIMMISSAFLMSGVQTNGISAAMENALNIPPLWTSIVVSLALFVIIIGGISRIAKFAEYVVPFMAGVYILMALIVIVLDFDRVLPTFQLIFASAFGWEPLFAGIVGSAIMYGVRRGVYSNEAGQGSQVAAAASAQVSHPIKQGLVQAFSVYIDTWFVCTATALIILLTGSYNVYDAAKQPIVENLMNITPENAGALYTQTALSHIMGPFGSIFVAVALVFFAFTTLMSYYYIAHTNLLYLLKEKVKPIHILILQILMIAGLFYSGIASSEFVWALGDLAIGFTVWGNIVAIFLLSPLVFTLLKDYEKQLKAGKDPVFDPRNLEITASEYWYNR</sequence>
<reference evidence="10" key="1">
    <citation type="journal article" date="2014" name="Int. J. Syst. Evol. Microbiol.">
        <title>Complete genome sequence of Corynebacterium casei LMG S-19264T (=DSM 44701T), isolated from a smear-ripened cheese.</title>
        <authorList>
            <consortium name="US DOE Joint Genome Institute (JGI-PGF)"/>
            <person name="Walter F."/>
            <person name="Albersmeier A."/>
            <person name="Kalinowski J."/>
            <person name="Ruckert C."/>
        </authorList>
    </citation>
    <scope>NUCLEOTIDE SEQUENCE</scope>
    <source>
        <strain evidence="10">CGMCC 1.15533</strain>
    </source>
</reference>
<feature type="transmembrane region" description="Helical" evidence="9">
    <location>
        <begin position="177"/>
        <end position="195"/>
    </location>
</feature>
<gene>
    <name evidence="10" type="ORF">GCM10011510_06850</name>
</gene>
<feature type="transmembrane region" description="Helical" evidence="9">
    <location>
        <begin position="12"/>
        <end position="29"/>
    </location>
</feature>
<keyword evidence="5 9" id="KW-0812">Transmembrane</keyword>
<dbReference type="GO" id="GO:0005886">
    <property type="term" value="C:plasma membrane"/>
    <property type="evidence" value="ECO:0007669"/>
    <property type="project" value="UniProtKB-SubCell"/>
</dbReference>
<dbReference type="InterPro" id="IPR001463">
    <property type="entry name" value="Na/Ala_symport"/>
</dbReference>
<feature type="transmembrane region" description="Helical" evidence="9">
    <location>
        <begin position="139"/>
        <end position="157"/>
    </location>
</feature>
<dbReference type="PRINTS" id="PR00175">
    <property type="entry name" value="NAALASMPORT"/>
</dbReference>
<evidence type="ECO:0000256" key="2">
    <source>
        <dbReference type="ARBA" id="ARBA00009261"/>
    </source>
</evidence>
<name>A0A917EE26_9STRE</name>
<keyword evidence="3 9" id="KW-0813">Transport</keyword>
<keyword evidence="4 9" id="KW-1003">Cell membrane</keyword>
<dbReference type="RefSeq" id="WP_068992468.1">
    <property type="nucleotide sequence ID" value="NZ_BMJN01000008.1"/>
</dbReference>
<feature type="transmembrane region" description="Helical" evidence="9">
    <location>
        <begin position="92"/>
        <end position="111"/>
    </location>
</feature>
<keyword evidence="7 9" id="KW-1133">Transmembrane helix</keyword>
<comment type="similarity">
    <text evidence="2 9">Belongs to the alanine or glycine:cation symporter (AGCS) (TC 2.A.25) family.</text>
</comment>
<evidence type="ECO:0000256" key="8">
    <source>
        <dbReference type="ARBA" id="ARBA00023136"/>
    </source>
</evidence>
<dbReference type="FunFam" id="1.20.1740.10:FF:000004">
    <property type="entry name" value="Sodium:alanine symporter family protein"/>
    <property type="match status" value="1"/>
</dbReference>
<dbReference type="Gene3D" id="1.20.1740.10">
    <property type="entry name" value="Amino acid/polyamine transporter I"/>
    <property type="match status" value="1"/>
</dbReference>
<keyword evidence="11" id="KW-1185">Reference proteome</keyword>